<dbReference type="RefSeq" id="WP_237263756.1">
    <property type="nucleotide sequence ID" value="NZ_AP024202.1"/>
</dbReference>
<dbReference type="NCBIfam" id="TIGR03587">
    <property type="entry name" value="Pse_Me-ase"/>
    <property type="match status" value="1"/>
</dbReference>
<dbReference type="EMBL" id="AP024202">
    <property type="protein sequence ID" value="BCN92975.1"/>
    <property type="molecule type" value="Genomic_DNA"/>
</dbReference>
<sequence length="206" mass="23439">MSYKTEQELFWAGEFGDAYSQRNDGEQLLLSKIALFSKIVQRTGRLSSVIEFGANIGLNLKALKNLLPNAAVSAVEINEFAKNQLEQWGGCEAIYHQSALDFSSPKTYELSMVLGVLIHIHPDELATMYANLYSSSSRWILLSESYNPTPVAIDYRGNEGRYFKRDFAGEMMAQYPDLKLVDYGFVYRNDPNFPLDDTTWFLLEKC</sequence>
<dbReference type="InterPro" id="IPR029063">
    <property type="entry name" value="SAM-dependent_MTases_sf"/>
</dbReference>
<accession>A0ABN6CVI0</accession>
<dbReference type="Proteomes" id="UP001054820">
    <property type="component" value="Chromosome"/>
</dbReference>
<name>A0ABN6CVI0_9GAMM</name>
<evidence type="ECO:0000313" key="2">
    <source>
        <dbReference type="Proteomes" id="UP001054820"/>
    </source>
</evidence>
<dbReference type="SUPFAM" id="SSF53335">
    <property type="entry name" value="S-adenosyl-L-methionine-dependent methyltransferases"/>
    <property type="match status" value="1"/>
</dbReference>
<keyword evidence="2" id="KW-1185">Reference proteome</keyword>
<protein>
    <recommendedName>
        <fullName evidence="3">Pseudaminic acid biosynthesis-associated methylase</fullName>
    </recommendedName>
</protein>
<organism evidence="1 2">
    <name type="scientific">Thiomicrorhabdus immobilis</name>
    <dbReference type="NCBI Taxonomy" id="2791037"/>
    <lineage>
        <taxon>Bacteria</taxon>
        <taxon>Pseudomonadati</taxon>
        <taxon>Pseudomonadota</taxon>
        <taxon>Gammaproteobacteria</taxon>
        <taxon>Thiotrichales</taxon>
        <taxon>Piscirickettsiaceae</taxon>
        <taxon>Thiomicrorhabdus</taxon>
    </lineage>
</organism>
<proteinExistence type="predicted"/>
<evidence type="ECO:0008006" key="3">
    <source>
        <dbReference type="Google" id="ProtNLM"/>
    </source>
</evidence>
<evidence type="ECO:0000313" key="1">
    <source>
        <dbReference type="EMBL" id="BCN92975.1"/>
    </source>
</evidence>
<dbReference type="Gene3D" id="3.40.50.150">
    <property type="entry name" value="Vaccinia Virus protein VP39"/>
    <property type="match status" value="1"/>
</dbReference>
<gene>
    <name evidence="1" type="ORF">THMIRHAM_07600</name>
</gene>
<reference evidence="1" key="1">
    <citation type="journal article" date="2022" name="Arch. Microbiol.">
        <title>Thiomicrorhabdus immobilis sp. nov., a mesophilic sulfur-oxidizing bacterium isolated from sediment of a brackish lake in northern Japan.</title>
        <authorList>
            <person name="Kojima H."/>
            <person name="Mochizuki J."/>
            <person name="Kanda M."/>
            <person name="Watanabe T."/>
            <person name="Fukui M."/>
        </authorList>
    </citation>
    <scope>NUCLEOTIDE SEQUENCE</scope>
    <source>
        <strain evidence="1">Am19</strain>
    </source>
</reference>
<dbReference type="InterPro" id="IPR020027">
    <property type="entry name" value="Pseudamin_synth-assoc_MeTrfase"/>
</dbReference>